<protein>
    <recommendedName>
        <fullName evidence="4 10">Enolase</fullName>
        <ecNumber evidence="3 10">4.2.1.11</ecNumber>
    </recommendedName>
    <alternativeName>
        <fullName evidence="10">2-phospho-D-glycerate hydro-lyase</fullName>
    </alternativeName>
    <alternativeName>
        <fullName evidence="10">2-phosphoglycerate dehydratase</fullName>
    </alternativeName>
</protein>
<dbReference type="Gene3D" id="3.20.20.120">
    <property type="entry name" value="Enolase-like C-terminal domain"/>
    <property type="match status" value="1"/>
</dbReference>
<accession>A0A5C8NSB7</accession>
<keyword evidence="10" id="KW-0963">Cytoplasm</keyword>
<feature type="binding site" evidence="10">
    <location>
        <position position="168"/>
    </location>
    <ligand>
        <name>(2R)-2-phosphoglycerate</name>
        <dbReference type="ChEBI" id="CHEBI:58289"/>
    </ligand>
</feature>
<comment type="similarity">
    <text evidence="2 10">Belongs to the enolase family.</text>
</comment>
<dbReference type="SUPFAM" id="SSF51604">
    <property type="entry name" value="Enolase C-terminal domain-like"/>
    <property type="match status" value="1"/>
</dbReference>
<dbReference type="InterPro" id="IPR036849">
    <property type="entry name" value="Enolase-like_C_sf"/>
</dbReference>
<dbReference type="GO" id="GO:0000015">
    <property type="term" value="C:phosphopyruvate hydratase complex"/>
    <property type="evidence" value="ECO:0007669"/>
    <property type="project" value="InterPro"/>
</dbReference>
<dbReference type="SMART" id="SM01192">
    <property type="entry name" value="Enolase_C"/>
    <property type="match status" value="1"/>
</dbReference>
<dbReference type="InterPro" id="IPR020811">
    <property type="entry name" value="Enolase_N"/>
</dbReference>
<dbReference type="SUPFAM" id="SSF54826">
    <property type="entry name" value="Enolase N-terminal domain-like"/>
    <property type="match status" value="1"/>
</dbReference>
<feature type="binding site" evidence="10">
    <location>
        <position position="344"/>
    </location>
    <ligand>
        <name>(2R)-2-phosphoglycerate</name>
        <dbReference type="ChEBI" id="CHEBI:58289"/>
    </ligand>
</feature>
<dbReference type="AlphaFoldDB" id="A0A5C8NSB7"/>
<dbReference type="UniPathway" id="UPA00109">
    <property type="reaction ID" value="UER00187"/>
</dbReference>
<dbReference type="SFLD" id="SFLDF00002">
    <property type="entry name" value="enolase"/>
    <property type="match status" value="1"/>
</dbReference>
<evidence type="ECO:0000256" key="10">
    <source>
        <dbReference type="HAMAP-Rule" id="MF_00318"/>
    </source>
</evidence>
<evidence type="ECO:0000256" key="1">
    <source>
        <dbReference type="ARBA" id="ARBA00005031"/>
    </source>
</evidence>
<dbReference type="PANTHER" id="PTHR11902:SF1">
    <property type="entry name" value="ENOLASE"/>
    <property type="match status" value="1"/>
</dbReference>
<comment type="caution">
    <text evidence="15">The sequence shown here is derived from an EMBL/GenBank/DDBJ whole genome shotgun (WGS) entry which is preliminary data.</text>
</comment>
<gene>
    <name evidence="10" type="primary">eno</name>
    <name evidence="15" type="ORF">FHP08_16285</name>
</gene>
<feature type="binding site" evidence="10">
    <location>
        <position position="374"/>
    </location>
    <ligand>
        <name>(2R)-2-phosphoglycerate</name>
        <dbReference type="ChEBI" id="CHEBI:58289"/>
    </ligand>
</feature>
<evidence type="ECO:0000256" key="9">
    <source>
        <dbReference type="ARBA" id="ARBA00045763"/>
    </source>
</evidence>
<dbReference type="InterPro" id="IPR000941">
    <property type="entry name" value="Enolase"/>
</dbReference>
<proteinExistence type="inferred from homology"/>
<feature type="binding site" evidence="10">
    <location>
        <position position="373"/>
    </location>
    <ligand>
        <name>(2R)-2-phosphoglycerate</name>
        <dbReference type="ChEBI" id="CHEBI:58289"/>
    </ligand>
</feature>
<dbReference type="GO" id="GO:0006096">
    <property type="term" value="P:glycolytic process"/>
    <property type="evidence" value="ECO:0007669"/>
    <property type="project" value="UniProtKB-UniRule"/>
</dbReference>
<dbReference type="Gene3D" id="3.30.390.10">
    <property type="entry name" value="Enolase-like, N-terminal domain"/>
    <property type="match status" value="1"/>
</dbReference>
<name>A0A5C8NSB7_9BURK</name>
<dbReference type="PRINTS" id="PR00148">
    <property type="entry name" value="ENOLASE"/>
</dbReference>
<dbReference type="HAMAP" id="MF_00318">
    <property type="entry name" value="Enolase"/>
    <property type="match status" value="1"/>
</dbReference>
<dbReference type="GO" id="GO:0009986">
    <property type="term" value="C:cell surface"/>
    <property type="evidence" value="ECO:0007669"/>
    <property type="project" value="UniProtKB-SubCell"/>
</dbReference>
<sequence length="432" mass="45049">MTATAIRSLHARQVLDSRGRPTVEVDVVLEDGSLGRASVPSGASTGAAEAHELRDREPARYAGFGVRRAVANVDGEIAGALRGLDACDQPGLDRRLVELDGTPQLERLGANAILGVSLAACRAAAASLRQPLYRRIAALSGNDAISMPMPMVNILSGGLHAGRGMDVQDFLAIPASARSIAESIEMVASVRSAASDAMARRGLPTLLADEGGLSPGLPTGHEALELMVESIARAGLAPGRDVTIAIDVAATSLKGPAPGRYRLAREGRDASSAEMIEMVADWVRGFPVVSIEDALDEEDWPGWQTLTERLGDAVQLVGDDLFTTNPARVARGIAEGVANGVLIKLNQNGTLSGTLGVIRRAREAGYAPVVSARSGETEDPFIADLAVGTGAGQIKIGSVRCGERLAKYNQLLRIEEESGAPFSGTSALAGRR</sequence>
<evidence type="ECO:0000256" key="12">
    <source>
        <dbReference type="PIRSR" id="PIRSR001400-3"/>
    </source>
</evidence>
<evidence type="ECO:0000256" key="6">
    <source>
        <dbReference type="ARBA" id="ARBA00022842"/>
    </source>
</evidence>
<dbReference type="Pfam" id="PF03952">
    <property type="entry name" value="Enolase_N"/>
    <property type="match status" value="1"/>
</dbReference>
<feature type="active site" description="Proton donor" evidence="10 11">
    <location>
        <position position="210"/>
    </location>
</feature>
<dbReference type="NCBIfam" id="TIGR01060">
    <property type="entry name" value="eno"/>
    <property type="match status" value="1"/>
</dbReference>
<evidence type="ECO:0000259" key="14">
    <source>
        <dbReference type="SMART" id="SM01193"/>
    </source>
</evidence>
<feature type="binding site" evidence="10 12">
    <location>
        <position position="247"/>
    </location>
    <ligand>
        <name>Mg(2+)</name>
        <dbReference type="ChEBI" id="CHEBI:18420"/>
    </ligand>
</feature>
<evidence type="ECO:0000256" key="2">
    <source>
        <dbReference type="ARBA" id="ARBA00009604"/>
    </source>
</evidence>
<dbReference type="GO" id="GO:0004634">
    <property type="term" value="F:phosphopyruvate hydratase activity"/>
    <property type="evidence" value="ECO:0007669"/>
    <property type="project" value="UniProtKB-UniRule"/>
</dbReference>
<feature type="binding site" evidence="10 12">
    <location>
        <position position="319"/>
    </location>
    <ligand>
        <name>Mg(2+)</name>
        <dbReference type="ChEBI" id="CHEBI:18420"/>
    </ligand>
</feature>
<keyword evidence="15" id="KW-0670">Pyruvate</keyword>
<feature type="domain" description="Enolase N-terminal" evidence="14">
    <location>
        <begin position="6"/>
        <end position="136"/>
    </location>
</feature>
<evidence type="ECO:0000256" key="5">
    <source>
        <dbReference type="ARBA" id="ARBA00022525"/>
    </source>
</evidence>
<keyword evidence="6 10" id="KW-0460">Magnesium</keyword>
<keyword evidence="7 10" id="KW-0324">Glycolysis</keyword>
<comment type="subcellular location">
    <subcellularLocation>
        <location evidence="10">Cytoplasm</location>
    </subcellularLocation>
    <subcellularLocation>
        <location evidence="10">Secreted</location>
    </subcellularLocation>
    <subcellularLocation>
        <location evidence="10">Cell surface</location>
    </subcellularLocation>
    <text evidence="10">Fractions of enolase are present in both the cytoplasm and on the cell surface.</text>
</comment>
<dbReference type="GO" id="GO:0005576">
    <property type="term" value="C:extracellular region"/>
    <property type="evidence" value="ECO:0007669"/>
    <property type="project" value="UniProtKB-SubCell"/>
</dbReference>
<evidence type="ECO:0000256" key="4">
    <source>
        <dbReference type="ARBA" id="ARBA00017068"/>
    </source>
</evidence>
<dbReference type="GO" id="GO:0000287">
    <property type="term" value="F:magnesium ion binding"/>
    <property type="evidence" value="ECO:0007669"/>
    <property type="project" value="UniProtKB-UniRule"/>
</dbReference>
<dbReference type="EC" id="4.2.1.11" evidence="3 10"/>
<comment type="cofactor">
    <cofactor evidence="10">
        <name>Mg(2+)</name>
        <dbReference type="ChEBI" id="CHEBI:18420"/>
    </cofactor>
    <text evidence="10">Binds a second Mg(2+) ion via substrate during catalysis.</text>
</comment>
<comment type="catalytic activity">
    <reaction evidence="10">
        <text>(2R)-2-phosphoglycerate = phosphoenolpyruvate + H2O</text>
        <dbReference type="Rhea" id="RHEA:10164"/>
        <dbReference type="ChEBI" id="CHEBI:15377"/>
        <dbReference type="ChEBI" id="CHEBI:58289"/>
        <dbReference type="ChEBI" id="CHEBI:58702"/>
        <dbReference type="EC" id="4.2.1.11"/>
    </reaction>
</comment>
<evidence type="ECO:0000313" key="15">
    <source>
        <dbReference type="EMBL" id="TXL63850.1"/>
    </source>
</evidence>
<keyword evidence="5 10" id="KW-0964">Secreted</keyword>
<feature type="domain" description="Enolase C-terminal TIM barrel" evidence="13">
    <location>
        <begin position="144"/>
        <end position="430"/>
    </location>
</feature>
<evidence type="ECO:0000259" key="13">
    <source>
        <dbReference type="SMART" id="SM01192"/>
    </source>
</evidence>
<reference evidence="15 16" key="1">
    <citation type="submission" date="2019-06" db="EMBL/GenBank/DDBJ databases">
        <title>Quisquiliibacterium sp. nov., isolated from a maize field.</title>
        <authorList>
            <person name="Lin S.-Y."/>
            <person name="Tsai C.-F."/>
            <person name="Young C.-C."/>
        </authorList>
    </citation>
    <scope>NUCLEOTIDE SEQUENCE [LARGE SCALE GENOMIC DNA]</scope>
    <source>
        <strain evidence="15 16">CC-CFT501</strain>
    </source>
</reference>
<dbReference type="EMBL" id="VDUY01000007">
    <property type="protein sequence ID" value="TXL63850.1"/>
    <property type="molecule type" value="Genomic_DNA"/>
</dbReference>
<organism evidence="15 16">
    <name type="scientific">Zeimonas arvi</name>
    <dbReference type="NCBI Taxonomy" id="2498847"/>
    <lineage>
        <taxon>Bacteria</taxon>
        <taxon>Pseudomonadati</taxon>
        <taxon>Pseudomonadota</taxon>
        <taxon>Betaproteobacteria</taxon>
        <taxon>Burkholderiales</taxon>
        <taxon>Burkholderiaceae</taxon>
        <taxon>Zeimonas</taxon>
    </lineage>
</organism>
<dbReference type="InterPro" id="IPR020809">
    <property type="entry name" value="Enolase_CS"/>
</dbReference>
<feature type="binding site" evidence="10 12">
    <location>
        <position position="292"/>
    </location>
    <ligand>
        <name>Mg(2+)</name>
        <dbReference type="ChEBI" id="CHEBI:18420"/>
    </ligand>
</feature>
<comment type="function">
    <text evidence="9 10">Catalyzes the reversible conversion of 2-phosphoglycerate (2-PG) into phosphoenolpyruvate (PEP). It is essential for the degradation of carbohydrates via glycolysis.</text>
</comment>
<comment type="cofactor">
    <cofactor evidence="12">
        <name>Mg(2+)</name>
        <dbReference type="ChEBI" id="CHEBI:18420"/>
    </cofactor>
    <text evidence="12">Mg(2+) is required for catalysis and for stabilizing the dimer.</text>
</comment>
<dbReference type="InterPro" id="IPR020810">
    <property type="entry name" value="Enolase_C"/>
</dbReference>
<evidence type="ECO:0000256" key="3">
    <source>
        <dbReference type="ARBA" id="ARBA00012058"/>
    </source>
</evidence>
<dbReference type="Pfam" id="PF00113">
    <property type="entry name" value="Enolase_C"/>
    <property type="match status" value="1"/>
</dbReference>
<evidence type="ECO:0000256" key="8">
    <source>
        <dbReference type="ARBA" id="ARBA00023239"/>
    </source>
</evidence>
<comment type="pathway">
    <text evidence="1 10">Carbohydrate degradation; glycolysis; pyruvate from D-glyceraldehyde 3-phosphate: step 4/5.</text>
</comment>
<dbReference type="PANTHER" id="PTHR11902">
    <property type="entry name" value="ENOLASE"/>
    <property type="match status" value="1"/>
</dbReference>
<keyword evidence="16" id="KW-1185">Reference proteome</keyword>
<dbReference type="InterPro" id="IPR029017">
    <property type="entry name" value="Enolase-like_N"/>
</dbReference>
<dbReference type="SMART" id="SM01193">
    <property type="entry name" value="Enolase_N"/>
    <property type="match status" value="1"/>
</dbReference>
<dbReference type="OrthoDB" id="9804716at2"/>
<evidence type="ECO:0000313" key="16">
    <source>
        <dbReference type="Proteomes" id="UP000321548"/>
    </source>
</evidence>
<dbReference type="SFLD" id="SFLDG00178">
    <property type="entry name" value="enolase"/>
    <property type="match status" value="1"/>
</dbReference>
<dbReference type="PROSITE" id="PS00164">
    <property type="entry name" value="ENOLASE"/>
    <property type="match status" value="1"/>
</dbReference>
<feature type="binding site" evidence="10">
    <location>
        <position position="395"/>
    </location>
    <ligand>
        <name>(2R)-2-phosphoglycerate</name>
        <dbReference type="ChEBI" id="CHEBI:58289"/>
    </ligand>
</feature>
<dbReference type="Proteomes" id="UP000321548">
    <property type="component" value="Unassembled WGS sequence"/>
</dbReference>
<evidence type="ECO:0000256" key="7">
    <source>
        <dbReference type="ARBA" id="ARBA00023152"/>
    </source>
</evidence>
<dbReference type="RefSeq" id="WP_147705544.1">
    <property type="nucleotide sequence ID" value="NZ_VDUY01000007.1"/>
</dbReference>
<feature type="active site" description="Proton acceptor" evidence="10 11">
    <location>
        <position position="344"/>
    </location>
</feature>
<evidence type="ECO:0000256" key="11">
    <source>
        <dbReference type="PIRSR" id="PIRSR001400-1"/>
    </source>
</evidence>
<dbReference type="PIRSF" id="PIRSF001400">
    <property type="entry name" value="Enolase"/>
    <property type="match status" value="1"/>
</dbReference>
<dbReference type="SFLD" id="SFLDS00001">
    <property type="entry name" value="Enolase"/>
    <property type="match status" value="1"/>
</dbReference>
<dbReference type="CDD" id="cd03313">
    <property type="entry name" value="enolase"/>
    <property type="match status" value="1"/>
</dbReference>
<keyword evidence="10 12" id="KW-0479">Metal-binding</keyword>
<keyword evidence="8 10" id="KW-0456">Lyase</keyword>